<dbReference type="InterPro" id="IPR002110">
    <property type="entry name" value="Ankyrin_rpt"/>
</dbReference>
<dbReference type="Pfam" id="PF00023">
    <property type="entry name" value="Ank"/>
    <property type="match status" value="1"/>
</dbReference>
<feature type="region of interest" description="Disordered" evidence="2">
    <location>
        <begin position="83"/>
        <end position="139"/>
    </location>
</feature>
<dbReference type="SUPFAM" id="SSF48403">
    <property type="entry name" value="Ankyrin repeat"/>
    <property type="match status" value="1"/>
</dbReference>
<dbReference type="PROSITE" id="PS50088">
    <property type="entry name" value="ANK_REPEAT"/>
    <property type="match status" value="1"/>
</dbReference>
<keyword evidence="4" id="KW-1185">Reference proteome</keyword>
<evidence type="ECO:0000313" key="3">
    <source>
        <dbReference type="EnsemblPlants" id="LPERR11G04430.1"/>
    </source>
</evidence>
<accession>A0A0D9XPR2</accession>
<feature type="compositionally biased region" description="Pro residues" evidence="2">
    <location>
        <begin position="115"/>
        <end position="124"/>
    </location>
</feature>
<keyword evidence="1" id="KW-0040">ANK repeat</keyword>
<reference evidence="3" key="3">
    <citation type="submission" date="2015-04" db="UniProtKB">
        <authorList>
            <consortium name="EnsemblPlants"/>
        </authorList>
    </citation>
    <scope>IDENTIFICATION</scope>
</reference>
<dbReference type="STRING" id="77586.A0A0D9XPR2"/>
<dbReference type="InterPro" id="IPR036770">
    <property type="entry name" value="Ankyrin_rpt-contain_sf"/>
</dbReference>
<feature type="repeat" description="ANK" evidence="1">
    <location>
        <begin position="17"/>
        <end position="49"/>
    </location>
</feature>
<evidence type="ECO:0000313" key="4">
    <source>
        <dbReference type="Proteomes" id="UP000032180"/>
    </source>
</evidence>
<dbReference type="PROSITE" id="PS50297">
    <property type="entry name" value="ANK_REP_REGION"/>
    <property type="match status" value="1"/>
</dbReference>
<protein>
    <submittedName>
        <fullName evidence="3">Uncharacterized protein</fullName>
    </submittedName>
</protein>
<sequence length="139" mass="15117">MAQECDQENILACQNASGDTALHLAARHGHGTTVEALFAARATASELYKAGVSLLYLAVMSGRWKWLFAGGWPLRPFGIARKKQRGFSGQAHHPPAIRKKIAKNGRPPATQPSSPVTPEPPSPARRPEPAVLRRRPLQI</sequence>
<evidence type="ECO:0000256" key="1">
    <source>
        <dbReference type="PROSITE-ProRule" id="PRU00023"/>
    </source>
</evidence>
<dbReference type="Gramene" id="LPERR11G04430.1">
    <property type="protein sequence ID" value="LPERR11G04430.1"/>
    <property type="gene ID" value="LPERR11G04430"/>
</dbReference>
<reference evidence="3 4" key="1">
    <citation type="submission" date="2012-08" db="EMBL/GenBank/DDBJ databases">
        <title>Oryza genome evolution.</title>
        <authorList>
            <person name="Wing R.A."/>
        </authorList>
    </citation>
    <scope>NUCLEOTIDE SEQUENCE</scope>
</reference>
<dbReference type="EnsemblPlants" id="LPERR11G04430.1">
    <property type="protein sequence ID" value="LPERR11G04430.1"/>
    <property type="gene ID" value="LPERR11G04430"/>
</dbReference>
<dbReference type="Proteomes" id="UP000032180">
    <property type="component" value="Chromosome 11"/>
</dbReference>
<dbReference type="AlphaFoldDB" id="A0A0D9XPR2"/>
<reference evidence="4" key="2">
    <citation type="submission" date="2013-12" db="EMBL/GenBank/DDBJ databases">
        <authorList>
            <person name="Yu Y."/>
            <person name="Lee S."/>
            <person name="de Baynast K."/>
            <person name="Wissotski M."/>
            <person name="Liu L."/>
            <person name="Talag J."/>
            <person name="Goicoechea J."/>
            <person name="Angelova A."/>
            <person name="Jetty R."/>
            <person name="Kudrna D."/>
            <person name="Golser W."/>
            <person name="Rivera L."/>
            <person name="Zhang J."/>
            <person name="Wing R."/>
        </authorList>
    </citation>
    <scope>NUCLEOTIDE SEQUENCE</scope>
</reference>
<proteinExistence type="predicted"/>
<evidence type="ECO:0000256" key="2">
    <source>
        <dbReference type="SAM" id="MobiDB-lite"/>
    </source>
</evidence>
<dbReference type="Gene3D" id="1.25.40.20">
    <property type="entry name" value="Ankyrin repeat-containing domain"/>
    <property type="match status" value="1"/>
</dbReference>
<organism evidence="3 4">
    <name type="scientific">Leersia perrieri</name>
    <dbReference type="NCBI Taxonomy" id="77586"/>
    <lineage>
        <taxon>Eukaryota</taxon>
        <taxon>Viridiplantae</taxon>
        <taxon>Streptophyta</taxon>
        <taxon>Embryophyta</taxon>
        <taxon>Tracheophyta</taxon>
        <taxon>Spermatophyta</taxon>
        <taxon>Magnoliopsida</taxon>
        <taxon>Liliopsida</taxon>
        <taxon>Poales</taxon>
        <taxon>Poaceae</taxon>
        <taxon>BOP clade</taxon>
        <taxon>Oryzoideae</taxon>
        <taxon>Oryzeae</taxon>
        <taxon>Oryzinae</taxon>
        <taxon>Leersia</taxon>
    </lineage>
</organism>
<name>A0A0D9XPR2_9ORYZ</name>
<dbReference type="HOGENOM" id="CLU_1847990_0_0_1"/>